<dbReference type="KEGG" id="ssyr:SSYRP_v1c04560"/>
<dbReference type="Pfam" id="PF02534">
    <property type="entry name" value="T4SS-DNA_transf"/>
    <property type="match status" value="1"/>
</dbReference>
<organism evidence="8 9">
    <name type="scientific">Spiroplasma syrphidicola EA-1</name>
    <dbReference type="NCBI Taxonomy" id="1276229"/>
    <lineage>
        <taxon>Bacteria</taxon>
        <taxon>Bacillati</taxon>
        <taxon>Mycoplasmatota</taxon>
        <taxon>Mollicutes</taxon>
        <taxon>Entomoplasmatales</taxon>
        <taxon>Spiroplasmataceae</taxon>
        <taxon>Spiroplasma</taxon>
    </lineage>
</organism>
<evidence type="ECO:0000256" key="7">
    <source>
        <dbReference type="SAM" id="Phobius"/>
    </source>
</evidence>
<dbReference type="Gene3D" id="3.40.50.300">
    <property type="entry name" value="P-loop containing nucleotide triphosphate hydrolases"/>
    <property type="match status" value="1"/>
</dbReference>
<evidence type="ECO:0000256" key="4">
    <source>
        <dbReference type="ARBA" id="ARBA00022692"/>
    </source>
</evidence>
<dbReference type="RefSeq" id="WP_016340694.1">
    <property type="nucleotide sequence ID" value="NC_021284.1"/>
</dbReference>
<evidence type="ECO:0000313" key="9">
    <source>
        <dbReference type="Proteomes" id="UP000013963"/>
    </source>
</evidence>
<dbReference type="PATRIC" id="fig|1276229.3.peg.451"/>
<evidence type="ECO:0000313" key="8">
    <source>
        <dbReference type="EMBL" id="AGM26048.1"/>
    </source>
</evidence>
<evidence type="ECO:0000256" key="6">
    <source>
        <dbReference type="ARBA" id="ARBA00023136"/>
    </source>
</evidence>
<dbReference type="AlphaFoldDB" id="R4U620"/>
<comment type="similarity">
    <text evidence="2">Belongs to the VirD4/TraG family.</text>
</comment>
<name>R4U620_9MOLU</name>
<protein>
    <submittedName>
        <fullName evidence="8">Type IV secretion system protein VirD4</fullName>
    </submittedName>
</protein>
<dbReference type="STRING" id="1276229.SSYRP_v1c04560"/>
<feature type="transmembrane region" description="Helical" evidence="7">
    <location>
        <begin position="21"/>
        <end position="42"/>
    </location>
</feature>
<keyword evidence="9" id="KW-1185">Reference proteome</keyword>
<dbReference type="SUPFAM" id="SSF52540">
    <property type="entry name" value="P-loop containing nucleoside triphosphate hydrolases"/>
    <property type="match status" value="1"/>
</dbReference>
<dbReference type="Proteomes" id="UP000013963">
    <property type="component" value="Chromosome"/>
</dbReference>
<evidence type="ECO:0000256" key="5">
    <source>
        <dbReference type="ARBA" id="ARBA00022989"/>
    </source>
</evidence>
<gene>
    <name evidence="8" type="primary">virD4</name>
    <name evidence="8" type="ORF">SSYRP_v1c04560</name>
</gene>
<dbReference type="CDD" id="cd01127">
    <property type="entry name" value="TrwB_TraG_TraD_VirD4"/>
    <property type="match status" value="2"/>
</dbReference>
<dbReference type="PANTHER" id="PTHR37937:SF1">
    <property type="entry name" value="CONJUGATIVE TRANSFER: DNA TRANSPORT"/>
    <property type="match status" value="1"/>
</dbReference>
<dbReference type="HOGENOM" id="CLU_408205_0_0_14"/>
<keyword evidence="5 7" id="KW-1133">Transmembrane helix</keyword>
<accession>R4U620</accession>
<evidence type="ECO:0000256" key="1">
    <source>
        <dbReference type="ARBA" id="ARBA00004651"/>
    </source>
</evidence>
<feature type="transmembrane region" description="Helical" evidence="7">
    <location>
        <begin position="65"/>
        <end position="88"/>
    </location>
</feature>
<keyword evidence="6 7" id="KW-0472">Membrane</keyword>
<keyword evidence="3" id="KW-1003">Cell membrane</keyword>
<dbReference type="GO" id="GO:0005886">
    <property type="term" value="C:plasma membrane"/>
    <property type="evidence" value="ECO:0007669"/>
    <property type="project" value="UniProtKB-SubCell"/>
</dbReference>
<dbReference type="InterPro" id="IPR027417">
    <property type="entry name" value="P-loop_NTPase"/>
</dbReference>
<reference evidence="8 9" key="1">
    <citation type="journal article" date="2013" name="Genome Biol. Evol.">
        <title>Complete genomes of two dipteran-associated spiroplasmas provided insights into the origin, dynamics, and impacts of viral invasion in spiroplasma.</title>
        <authorList>
            <person name="Ku C."/>
            <person name="Lo W.S."/>
            <person name="Chen L.L."/>
            <person name="Kuo C.H."/>
        </authorList>
    </citation>
    <scope>NUCLEOTIDE SEQUENCE [LARGE SCALE GENOMIC DNA]</scope>
    <source>
        <strain evidence="8">EA-1</strain>
    </source>
</reference>
<dbReference type="InterPro" id="IPR051539">
    <property type="entry name" value="T4SS-coupling_protein"/>
</dbReference>
<dbReference type="EMBL" id="CP005078">
    <property type="protein sequence ID" value="AGM26048.1"/>
    <property type="molecule type" value="Genomic_DNA"/>
</dbReference>
<dbReference type="OrthoDB" id="9766496at2"/>
<comment type="subcellular location">
    <subcellularLocation>
        <location evidence="1">Cell membrane</location>
        <topology evidence="1">Multi-pass membrane protein</topology>
    </subcellularLocation>
</comment>
<evidence type="ECO:0000256" key="2">
    <source>
        <dbReference type="ARBA" id="ARBA00008806"/>
    </source>
</evidence>
<sequence>MDNQEKKKFWNKSRKESLINSIIIFPFVLGIGVVIIPFLKVWKMEGFKLFKYFDFLWLFIKENPVFITLLCVILTTIFWTIAFTIILIKKELEKVYIKEVDSTEYGAAKWIVNELKEKGKIESFNELYPSYSLINSEQPGWATRFIKNKNELVFNIRDNTHVVCLGPTNSGKSQKIVMPSAIYNANLASDKQPCMVFTDPKGELYQNLSKPLQEKGYEVLTLNLRDAKLSSSWNPLAIAFKYYYDSVTLNEQIQMVKFNNLEELKEKLKDIKCYDHEESFCYDCLNSLEEKGQIAIFEKMWFRKVSKAELLCETMKRELKSFAIEEINDLVLTIWPLKGSDNDHFSTMAGSIAKCLMLGMLEILDKDPNELTLEMFNLPTIGILASDRQKMKQWHNSLPLKSMARIIGSNALKTGDKELGSILSTLDKGLQIYQDIGIQTIVCKNEIDLFAFTDKPKALFLIVPDEKTNRHIFASLIVSQLYKANVLIANSQSNKRLPRDIQFYLDEFGNMPMIPNFQGFVTVARSRGMFFLLILQDFLQLDQKYGKENGGIIRSNCNLNIYIQTNDTQTAEMYSKILGDQTVEVVSYTTSRDPKTKKIIKNPPQTRLEGMPLIKAGDLMKLKNPYGIIFSSKENPGLVYMESAWKFAKEFNLGKERKEKEINTVDFLNDYFFDLFSYVPGKNNIDVDILVKQETEREISQSKEKVELPNITSLLAKAPSERTPEEREIVAKYRNIQTKINKEENKNLINKNKQDLK</sequence>
<dbReference type="eggNOG" id="COG3505">
    <property type="taxonomic scope" value="Bacteria"/>
</dbReference>
<proteinExistence type="inferred from homology"/>
<evidence type="ECO:0000256" key="3">
    <source>
        <dbReference type="ARBA" id="ARBA00022475"/>
    </source>
</evidence>
<dbReference type="PANTHER" id="PTHR37937">
    <property type="entry name" value="CONJUGATIVE TRANSFER: DNA TRANSPORT"/>
    <property type="match status" value="1"/>
</dbReference>
<keyword evidence="4 7" id="KW-0812">Transmembrane</keyword>
<dbReference type="InterPro" id="IPR003688">
    <property type="entry name" value="TraG/VirD4"/>
</dbReference>